<evidence type="ECO:0000313" key="2">
    <source>
        <dbReference type="Proteomes" id="UP000002035"/>
    </source>
</evidence>
<dbReference type="Proteomes" id="UP000002035">
    <property type="component" value="Unassembled WGS sequence"/>
</dbReference>
<dbReference type="HOGENOM" id="CLU_2096329_0_0_1"/>
<dbReference type="GeneID" id="9226855"/>
<name>C5FU80_ARTOC</name>
<keyword evidence="2" id="KW-1185">Reference proteome</keyword>
<dbReference type="RefSeq" id="XP_002844319.1">
    <property type="nucleotide sequence ID" value="XM_002844273.1"/>
</dbReference>
<dbReference type="AlphaFoldDB" id="C5FU80"/>
<sequence length="116" mass="12324">MLDIRAERKSWNLKPAFGAVGSGRYEALGGEQSKCACPGKVSSKVESQIPVPVKGGQKGNENTLSQGSVRIVALFLVAIVQRGNVADRINLPDWTLSPFESCPEAAKIVILAGVFV</sequence>
<accession>C5FU80</accession>
<gene>
    <name evidence="1" type="ORF">MCYG_06283</name>
</gene>
<dbReference type="EMBL" id="DS995706">
    <property type="protein sequence ID" value="EEQ33464.1"/>
    <property type="molecule type" value="Genomic_DNA"/>
</dbReference>
<dbReference type="VEuPathDB" id="FungiDB:MCYG_06283"/>
<organism evidence="1 2">
    <name type="scientific">Arthroderma otae (strain ATCC MYA-4605 / CBS 113480)</name>
    <name type="common">Microsporum canis</name>
    <dbReference type="NCBI Taxonomy" id="554155"/>
    <lineage>
        <taxon>Eukaryota</taxon>
        <taxon>Fungi</taxon>
        <taxon>Dikarya</taxon>
        <taxon>Ascomycota</taxon>
        <taxon>Pezizomycotina</taxon>
        <taxon>Eurotiomycetes</taxon>
        <taxon>Eurotiomycetidae</taxon>
        <taxon>Onygenales</taxon>
        <taxon>Arthrodermataceae</taxon>
        <taxon>Microsporum</taxon>
    </lineage>
</organism>
<protein>
    <submittedName>
        <fullName evidence="1">Uncharacterized protein</fullName>
    </submittedName>
</protein>
<reference evidence="2" key="1">
    <citation type="journal article" date="2012" name="MBio">
        <title>Comparative genome analysis of Trichophyton rubrum and related dermatophytes reveals candidate genes involved in infection.</title>
        <authorList>
            <person name="Martinez D.A."/>
            <person name="Oliver B.G."/>
            <person name="Graeser Y."/>
            <person name="Goldberg J.M."/>
            <person name="Li W."/>
            <person name="Martinez-Rossi N.M."/>
            <person name="Monod M."/>
            <person name="Shelest E."/>
            <person name="Barton R.C."/>
            <person name="Birch E."/>
            <person name="Brakhage A.A."/>
            <person name="Chen Z."/>
            <person name="Gurr S.J."/>
            <person name="Heiman D."/>
            <person name="Heitman J."/>
            <person name="Kosti I."/>
            <person name="Rossi A."/>
            <person name="Saif S."/>
            <person name="Samalova M."/>
            <person name="Saunders C.W."/>
            <person name="Shea T."/>
            <person name="Summerbell R.C."/>
            <person name="Xu J."/>
            <person name="Young S."/>
            <person name="Zeng Q."/>
            <person name="Birren B.W."/>
            <person name="Cuomo C.A."/>
            <person name="White T.C."/>
        </authorList>
    </citation>
    <scope>NUCLEOTIDE SEQUENCE [LARGE SCALE GENOMIC DNA]</scope>
    <source>
        <strain evidence="2">ATCC MYA-4605 / CBS 113480</strain>
    </source>
</reference>
<evidence type="ECO:0000313" key="1">
    <source>
        <dbReference type="EMBL" id="EEQ33464.1"/>
    </source>
</evidence>
<proteinExistence type="predicted"/>